<dbReference type="InterPro" id="IPR038979">
    <property type="entry name" value="Pest_crys"/>
</dbReference>
<evidence type="ECO:0000313" key="3">
    <source>
        <dbReference type="EMBL" id="EAL62812.1"/>
    </source>
</evidence>
<dbReference type="EMBL" id="AAFI02000132">
    <property type="protein sequence ID" value="EAL62812.1"/>
    <property type="molecule type" value="Genomic_DNA"/>
</dbReference>
<organism evidence="3 4">
    <name type="scientific">Dictyostelium discoideum</name>
    <name type="common">Social amoeba</name>
    <dbReference type="NCBI Taxonomy" id="44689"/>
    <lineage>
        <taxon>Eukaryota</taxon>
        <taxon>Amoebozoa</taxon>
        <taxon>Evosea</taxon>
        <taxon>Eumycetozoa</taxon>
        <taxon>Dictyostelia</taxon>
        <taxon>Dictyosteliales</taxon>
        <taxon>Dictyosteliaceae</taxon>
        <taxon>Dictyostelium</taxon>
    </lineage>
</organism>
<name>Q54HS7_DICDI</name>
<dbReference type="InterPro" id="IPR005638">
    <property type="entry name" value="Pest_crys_dom-III"/>
</dbReference>
<dbReference type="Proteomes" id="UP000002195">
    <property type="component" value="Unassembled WGS sequence"/>
</dbReference>
<dbReference type="PANTHER" id="PTHR37003:SF2">
    <property type="entry name" value="PESTICIDAL CRYSTAL PROTEIN N-TERMINAL DOMAIN-CONTAINING PROTEIN"/>
    <property type="match status" value="1"/>
</dbReference>
<dbReference type="InterPro" id="IPR036716">
    <property type="entry name" value="Pest_crys_N_sf"/>
</dbReference>
<dbReference type="GlyGen" id="Q54HS7">
    <property type="glycosylation" value="1 site"/>
</dbReference>
<dbReference type="Gene3D" id="1.20.190.10">
    <property type="entry name" value="Pesticidal crystal protein, N-terminal domain"/>
    <property type="match status" value="1"/>
</dbReference>
<evidence type="ECO:0000259" key="1">
    <source>
        <dbReference type="Pfam" id="PF03944"/>
    </source>
</evidence>
<dbReference type="dictyBase" id="DDB_G0289249"/>
<evidence type="ECO:0008006" key="5">
    <source>
        <dbReference type="Google" id="ProtNLM"/>
    </source>
</evidence>
<dbReference type="PANTHER" id="PTHR37003">
    <property type="entry name" value="ENDOTOXIN_N DOMAIN-CONTAINING PROTEIN-RELATED"/>
    <property type="match status" value="1"/>
</dbReference>
<sequence length="628" mass="72253">MTDYVEWRKQKNLDIEKVMEILKTIDNPKFEDFEFLSTKDEVKIPTFEIVKTLVLGAIGCIPTYGAFISNAISCVFLEYTSKGNDTKNEFWKDFSVKIEELAIDYRVSDFLSEVFGIDTHLKKFLYAKLAFKTDPIGEAAYCLQEYNDVEDRIRDYLNKLMNNNDTRFKTIGIFGLMATIHLIILNEGIKYGSKWGMREFYKNEITKCYNDSIPRYIEHCTTSYKEGVARIKDIDYMDSAEKFKAYNDYRNFCATRVFDFINGWIGLDENKFPDSINLENVRYLWNGPYGIPVDNSKSVPNYIDYQEEPYFDPSFAKINDNYMALEYDLVNLRVKSCEFNVDSFWIYNHREILENGEGPIKGSMQAPFFNSKKINFNISKAEASSIVIESDVQPRLINVKGTPEPEIHLGVSLGAFIVMVDGSFPTPTPRPVQVVESSRVELRFENHKVARIGVHDANKFSKFAQLAFTDGIIDSIFVGFLPLEITPKNYVFPKRAAVINVQKARFIDDSKFAKDHVAPTIHSIKVANDGQAIFDIELLPNNTVRKYSFGIRYHCTQDSEVILFDGPEEDGNYLPLEKCSTSGYNQYKIKLFPNKFIIFEPNSNSTYVTIQAKSQTLYIESIILLPKQ</sequence>
<feature type="domain" description="Pesticidal crystal protein" evidence="2">
    <location>
        <begin position="56"/>
        <end position="268"/>
    </location>
</feature>
<dbReference type="GeneID" id="8627035"/>
<dbReference type="VEuPathDB" id="AmoebaDB:DDB_G0289249"/>
<dbReference type="InterPro" id="IPR008979">
    <property type="entry name" value="Galactose-bd-like_sf"/>
</dbReference>
<dbReference type="HOGENOM" id="CLU_423608_0_0_1"/>
<dbReference type="AlphaFoldDB" id="Q54HS7"/>
<feature type="domain" description="Pesticidal crystal protein" evidence="1">
    <location>
        <begin position="524"/>
        <end position="627"/>
    </location>
</feature>
<proteinExistence type="predicted"/>
<dbReference type="InParanoid" id="Q54HS7"/>
<dbReference type="GO" id="GO:0001907">
    <property type="term" value="P:symbiont-mediated killing of host cell"/>
    <property type="evidence" value="ECO:0007669"/>
    <property type="project" value="InterPro"/>
</dbReference>
<dbReference type="SUPFAM" id="SSF56849">
    <property type="entry name" value="delta-Endotoxin (insectocide), N-terminal domain"/>
    <property type="match status" value="1"/>
</dbReference>
<dbReference type="GO" id="GO:0090729">
    <property type="term" value="F:toxin activity"/>
    <property type="evidence" value="ECO:0007669"/>
    <property type="project" value="InterPro"/>
</dbReference>
<dbReference type="RefSeq" id="XP_636254.1">
    <property type="nucleotide sequence ID" value="XM_631162.1"/>
</dbReference>
<evidence type="ECO:0000259" key="2">
    <source>
        <dbReference type="Pfam" id="PF03945"/>
    </source>
</evidence>
<dbReference type="Pfam" id="PF03944">
    <property type="entry name" value="Endotoxin_C"/>
    <property type="match status" value="1"/>
</dbReference>
<dbReference type="OMA" id="FINGWIG"/>
<dbReference type="Pfam" id="PF03945">
    <property type="entry name" value="Endotoxin_N"/>
    <property type="match status" value="1"/>
</dbReference>
<protein>
    <recommendedName>
        <fullName evidence="5">Pesticidal crystal protein N-terminal domain-containing protein</fullName>
    </recommendedName>
</protein>
<dbReference type="PhylomeDB" id="Q54HS7"/>
<accession>Q54HS7</accession>
<dbReference type="InterPro" id="IPR005639">
    <property type="entry name" value="Pest_crys_dom_I"/>
</dbReference>
<comment type="caution">
    <text evidence="3">The sequence shown here is derived from an EMBL/GenBank/DDBJ whole genome shotgun (WGS) entry which is preliminary data.</text>
</comment>
<reference evidence="3 4" key="1">
    <citation type="journal article" date="2005" name="Nature">
        <title>The genome of the social amoeba Dictyostelium discoideum.</title>
        <authorList>
            <consortium name="The Dictyostelium discoideum Sequencing Consortium"/>
            <person name="Eichinger L."/>
            <person name="Pachebat J.A."/>
            <person name="Glockner G."/>
            <person name="Rajandream M.A."/>
            <person name="Sucgang R."/>
            <person name="Berriman M."/>
            <person name="Song J."/>
            <person name="Olsen R."/>
            <person name="Szafranski K."/>
            <person name="Xu Q."/>
            <person name="Tunggal B."/>
            <person name="Kummerfeld S."/>
            <person name="Madera M."/>
            <person name="Konfortov B.A."/>
            <person name="Rivero F."/>
            <person name="Bankier A.T."/>
            <person name="Lehmann R."/>
            <person name="Hamlin N."/>
            <person name="Davies R."/>
            <person name="Gaudet P."/>
            <person name="Fey P."/>
            <person name="Pilcher K."/>
            <person name="Chen G."/>
            <person name="Saunders D."/>
            <person name="Sodergren E."/>
            <person name="Davis P."/>
            <person name="Kerhornou A."/>
            <person name="Nie X."/>
            <person name="Hall N."/>
            <person name="Anjard C."/>
            <person name="Hemphill L."/>
            <person name="Bason N."/>
            <person name="Farbrother P."/>
            <person name="Desany B."/>
            <person name="Just E."/>
            <person name="Morio T."/>
            <person name="Rost R."/>
            <person name="Churcher C."/>
            <person name="Cooper J."/>
            <person name="Haydock S."/>
            <person name="van Driessche N."/>
            <person name="Cronin A."/>
            <person name="Goodhead I."/>
            <person name="Muzny D."/>
            <person name="Mourier T."/>
            <person name="Pain A."/>
            <person name="Lu M."/>
            <person name="Harper D."/>
            <person name="Lindsay R."/>
            <person name="Hauser H."/>
            <person name="James K."/>
            <person name="Quiles M."/>
            <person name="Madan Babu M."/>
            <person name="Saito T."/>
            <person name="Buchrieser C."/>
            <person name="Wardroper A."/>
            <person name="Felder M."/>
            <person name="Thangavelu M."/>
            <person name="Johnson D."/>
            <person name="Knights A."/>
            <person name="Loulseged H."/>
            <person name="Mungall K."/>
            <person name="Oliver K."/>
            <person name="Price C."/>
            <person name="Quail M.A."/>
            <person name="Urushihara H."/>
            <person name="Hernandez J."/>
            <person name="Rabbinowitsch E."/>
            <person name="Steffen D."/>
            <person name="Sanders M."/>
            <person name="Ma J."/>
            <person name="Kohara Y."/>
            <person name="Sharp S."/>
            <person name="Simmonds M."/>
            <person name="Spiegler S."/>
            <person name="Tivey A."/>
            <person name="Sugano S."/>
            <person name="White B."/>
            <person name="Walker D."/>
            <person name="Woodward J."/>
            <person name="Winckler T."/>
            <person name="Tanaka Y."/>
            <person name="Shaulsky G."/>
            <person name="Schleicher M."/>
            <person name="Weinstock G."/>
            <person name="Rosenthal A."/>
            <person name="Cox E.C."/>
            <person name="Chisholm R.L."/>
            <person name="Gibbs R."/>
            <person name="Loomis W.F."/>
            <person name="Platzer M."/>
            <person name="Kay R.R."/>
            <person name="Williams J."/>
            <person name="Dear P.H."/>
            <person name="Noegel A.A."/>
            <person name="Barrell B."/>
            <person name="Kuspa A."/>
        </authorList>
    </citation>
    <scope>NUCLEOTIDE SEQUENCE [LARGE SCALE GENOMIC DNA]</scope>
    <source>
        <strain evidence="3 4">AX4</strain>
    </source>
</reference>
<gene>
    <name evidence="3" type="ORF">DDB_G0289249</name>
</gene>
<keyword evidence="4" id="KW-1185">Reference proteome</keyword>
<dbReference type="SMR" id="Q54HS7"/>
<dbReference type="PaxDb" id="44689-DDB0188332"/>
<dbReference type="KEGG" id="ddi:DDB_G0289249"/>
<evidence type="ECO:0000313" key="4">
    <source>
        <dbReference type="Proteomes" id="UP000002195"/>
    </source>
</evidence>
<dbReference type="SUPFAM" id="SSF49785">
    <property type="entry name" value="Galactose-binding domain-like"/>
    <property type="match status" value="1"/>
</dbReference>